<dbReference type="InterPro" id="IPR013762">
    <property type="entry name" value="Integrase-like_cat_sf"/>
</dbReference>
<comment type="caution">
    <text evidence="3">The sequence shown here is derived from an EMBL/GenBank/DDBJ whole genome shotgun (WGS) entry which is preliminary data.</text>
</comment>
<dbReference type="Pfam" id="PF00589">
    <property type="entry name" value="Phage_integrase"/>
    <property type="match status" value="1"/>
</dbReference>
<protein>
    <recommendedName>
        <fullName evidence="2">Tyr recombinase domain-containing protein</fullName>
    </recommendedName>
</protein>
<dbReference type="OrthoDB" id="9803188at2"/>
<organism evidence="3 4">
    <name type="scientific">Paramagnetospirillum kuznetsovii</name>
    <dbReference type="NCBI Taxonomy" id="2053833"/>
    <lineage>
        <taxon>Bacteria</taxon>
        <taxon>Pseudomonadati</taxon>
        <taxon>Pseudomonadota</taxon>
        <taxon>Alphaproteobacteria</taxon>
        <taxon>Rhodospirillales</taxon>
        <taxon>Magnetospirillaceae</taxon>
        <taxon>Paramagnetospirillum</taxon>
    </lineage>
</organism>
<dbReference type="CDD" id="cd00397">
    <property type="entry name" value="DNA_BRE_C"/>
    <property type="match status" value="1"/>
</dbReference>
<dbReference type="EMBL" id="PGTO01000030">
    <property type="protein sequence ID" value="RAU20193.1"/>
    <property type="molecule type" value="Genomic_DNA"/>
</dbReference>
<dbReference type="Proteomes" id="UP000251075">
    <property type="component" value="Unassembled WGS sequence"/>
</dbReference>
<name>A0A364NSY3_9PROT</name>
<proteinExistence type="predicted"/>
<evidence type="ECO:0000313" key="3">
    <source>
        <dbReference type="EMBL" id="RAU20193.1"/>
    </source>
</evidence>
<dbReference type="GO" id="GO:0006310">
    <property type="term" value="P:DNA recombination"/>
    <property type="evidence" value="ECO:0007669"/>
    <property type="project" value="UniProtKB-KW"/>
</dbReference>
<dbReference type="Gene3D" id="1.10.443.10">
    <property type="entry name" value="Intergrase catalytic core"/>
    <property type="match status" value="1"/>
</dbReference>
<keyword evidence="4" id="KW-1185">Reference proteome</keyword>
<dbReference type="AlphaFoldDB" id="A0A364NSY3"/>
<accession>A0A364NSY3</accession>
<evidence type="ECO:0000256" key="1">
    <source>
        <dbReference type="ARBA" id="ARBA00023172"/>
    </source>
</evidence>
<reference evidence="3 4" key="1">
    <citation type="submission" date="2017-11" db="EMBL/GenBank/DDBJ databases">
        <title>Draft genome sequence of magnetotactic bacterium Magnetospirillum kuznetsovii LBB-42.</title>
        <authorList>
            <person name="Grouzdev D.S."/>
            <person name="Rysina M.S."/>
            <person name="Baslerov R.V."/>
            <person name="Koziaeva V."/>
        </authorList>
    </citation>
    <scope>NUCLEOTIDE SEQUENCE [LARGE SCALE GENOMIC DNA]</scope>
    <source>
        <strain evidence="3 4">LBB-42</strain>
    </source>
</reference>
<dbReference type="GO" id="GO:0015074">
    <property type="term" value="P:DNA integration"/>
    <property type="evidence" value="ECO:0007669"/>
    <property type="project" value="InterPro"/>
</dbReference>
<dbReference type="PROSITE" id="PS51898">
    <property type="entry name" value="TYR_RECOMBINASE"/>
    <property type="match status" value="1"/>
</dbReference>
<evidence type="ECO:0000313" key="4">
    <source>
        <dbReference type="Proteomes" id="UP000251075"/>
    </source>
</evidence>
<dbReference type="RefSeq" id="WP_112147285.1">
    <property type="nucleotide sequence ID" value="NZ_PGTO01000030.1"/>
</dbReference>
<feature type="domain" description="Tyr recombinase" evidence="2">
    <location>
        <begin position="379"/>
        <end position="569"/>
    </location>
</feature>
<dbReference type="GO" id="GO:0003677">
    <property type="term" value="F:DNA binding"/>
    <property type="evidence" value="ECO:0007669"/>
    <property type="project" value="InterPro"/>
</dbReference>
<gene>
    <name evidence="3" type="ORF">CU669_19605</name>
</gene>
<dbReference type="InterPro" id="IPR002104">
    <property type="entry name" value="Integrase_catalytic"/>
</dbReference>
<dbReference type="InterPro" id="IPR011010">
    <property type="entry name" value="DNA_brk_join_enz"/>
</dbReference>
<dbReference type="SUPFAM" id="SSF56349">
    <property type="entry name" value="DNA breaking-rejoining enzymes"/>
    <property type="match status" value="1"/>
</dbReference>
<keyword evidence="1" id="KW-0233">DNA recombination</keyword>
<sequence length="587" mass="66702">MTANNIFGTPTVADLIQHFSDKTDMPLQRQKDICSALRVICDCLHKAPTQVAAVPGPLVRMVKEINPGLTALKPRRWKNILSLLKVALAEAGPDVFAGRSTVPLSPDCQALWELLADKGHWRFALSRFFRFLSANGYVLDQVGDVMIERFRQSLEEAGIFKDTNKTVRETIYVWNRAHRHIVGWPDIALTVPYRRDCYTMPWNKFPESLQRDVSAYFASRKSEDASSLFVGISEEENVTARRKQPDRTEFQIRQFFSALVHQGVPLESLTSLNVLADIDMFRTGLRFFVKRATMKKKLIVSATDPKAKTTRQIHQIACKVRTVCRTWAKLESQELRDTVMAAVNGICKQLDPGNSTMTEKNRTLLKQFDNPETKTALIALPAELMADAENLRLTNPRGAAYLAQRALAIELFLMTRMREADIADLRPEQHFTWSTVGKEKHVQINKLALKNSYPLQYDLHPRTIAILETYLKNHRDVIFSGKTLWLFPTSSGAPHNPCSFGQVLRKLIGKRIGIRMHMHLFRHFVAVEHLKKNPGEYHVIARALGHRNVNTAMRYYTGPEVAHTLRHVDESVLGKSTTSSRPSPSKE</sequence>
<evidence type="ECO:0000259" key="2">
    <source>
        <dbReference type="PROSITE" id="PS51898"/>
    </source>
</evidence>